<dbReference type="PANTHER" id="PTHR10625:SF19">
    <property type="entry name" value="HISTONE DEACETYLASE 12"/>
    <property type="match status" value="1"/>
</dbReference>
<gene>
    <name evidence="3" type="ORF">SFSGTM_10520</name>
    <name evidence="4" type="ORF">SFSGTM_17570</name>
</gene>
<reference evidence="5" key="1">
    <citation type="submission" date="2019-11" db="EMBL/GenBank/DDBJ databases">
        <title>Isolation and characterization of a novel species in the genus Sulfuriferula.</title>
        <authorList>
            <person name="Mochizuki J."/>
            <person name="Kojima H."/>
            <person name="Fukui M."/>
        </authorList>
    </citation>
    <scope>NUCLEOTIDE SEQUENCE [LARGE SCALE GENOMIC DNA]</scope>
    <source>
        <strain evidence="5">SGTM</strain>
    </source>
</reference>
<comment type="similarity">
    <text evidence="1">Belongs to the histone deacetylase family.</text>
</comment>
<dbReference type="GO" id="GO:0040029">
    <property type="term" value="P:epigenetic regulation of gene expression"/>
    <property type="evidence" value="ECO:0007669"/>
    <property type="project" value="TreeGrafter"/>
</dbReference>
<dbReference type="Pfam" id="PF00850">
    <property type="entry name" value="Hist_deacetyl"/>
    <property type="match status" value="2"/>
</dbReference>
<evidence type="ECO:0000313" key="5">
    <source>
        <dbReference type="Proteomes" id="UP000463939"/>
    </source>
</evidence>
<evidence type="ECO:0000313" key="4">
    <source>
        <dbReference type="EMBL" id="BBP01049.1"/>
    </source>
</evidence>
<name>A0A809RHM2_9PROT</name>
<dbReference type="EMBL" id="AP021881">
    <property type="protein sequence ID" value="BBP00344.1"/>
    <property type="molecule type" value="Genomic_DNA"/>
</dbReference>
<evidence type="ECO:0000259" key="2">
    <source>
        <dbReference type="Pfam" id="PF00850"/>
    </source>
</evidence>
<dbReference type="Gene3D" id="3.40.800.20">
    <property type="entry name" value="Histone deacetylase domain"/>
    <property type="match status" value="2"/>
</dbReference>
<sequence>MDAWLRLDLPIAVIEPEPVTVDQLKQAHNPDYVDQILACEIKNGFGNKLPEVAATLLYTTGAMLAAAREAIRNGKVAVAPCSGFHHAKYASAFGYCTFNGLVVTAMILKVSGLANKVGILDFDMHYGDGTDNLIEQHQLKWIEHYTAGREYEATHQTQEFLLSVSEKITKMQDCDIILYQAGADPHIKDPLGGFLTTEQLRIRDKIVFETANALGIPIAWNLAGGYQVADDGSIPEVLTIHSNTMLECIRVYVCKYKQVHQ</sequence>
<dbReference type="InterPro" id="IPR023696">
    <property type="entry name" value="Ureohydrolase_dom_sf"/>
</dbReference>
<dbReference type="KEGG" id="sniv:SFSGTM_17570"/>
<organism evidence="3 5">
    <name type="scientific">Sulfuriferula nivalis</name>
    <dbReference type="NCBI Taxonomy" id="2675298"/>
    <lineage>
        <taxon>Bacteria</taxon>
        <taxon>Pseudomonadati</taxon>
        <taxon>Pseudomonadota</taxon>
        <taxon>Betaproteobacteria</taxon>
        <taxon>Nitrosomonadales</taxon>
        <taxon>Sulfuricellaceae</taxon>
        <taxon>Sulfuriferula</taxon>
    </lineage>
</organism>
<dbReference type="InterPro" id="IPR023801">
    <property type="entry name" value="His_deacetylse_dom"/>
</dbReference>
<accession>A0A809RHM2</accession>
<dbReference type="Proteomes" id="UP000463939">
    <property type="component" value="Chromosome"/>
</dbReference>
<proteinExistence type="inferred from homology"/>
<dbReference type="PRINTS" id="PR01270">
    <property type="entry name" value="HDASUPER"/>
</dbReference>
<reference evidence="3" key="2">
    <citation type="journal article" name="Int. J. Syst. Evol. Microbiol.">
        <title>Sulfuriferula nivalis sp. nov., a sulfur oxidizer isolated from snow and emended description of Sulfuriferula plumbiphila.</title>
        <authorList>
            <person name="Kojima H."/>
            <person name="Mochizuki J."/>
            <person name="Fukui M."/>
        </authorList>
    </citation>
    <scope>NUCLEOTIDE SEQUENCE</scope>
    <source>
        <strain evidence="3">SGTM</strain>
    </source>
</reference>
<dbReference type="SUPFAM" id="SSF52768">
    <property type="entry name" value="Arginase/deacetylase"/>
    <property type="match status" value="1"/>
</dbReference>
<dbReference type="GO" id="GO:0004407">
    <property type="term" value="F:histone deacetylase activity"/>
    <property type="evidence" value="ECO:0007669"/>
    <property type="project" value="TreeGrafter"/>
</dbReference>
<feature type="domain" description="Histone deacetylase" evidence="2">
    <location>
        <begin position="13"/>
        <end position="137"/>
    </location>
</feature>
<evidence type="ECO:0000256" key="1">
    <source>
        <dbReference type="ARBA" id="ARBA00005947"/>
    </source>
</evidence>
<evidence type="ECO:0000313" key="3">
    <source>
        <dbReference type="EMBL" id="BBP00344.1"/>
    </source>
</evidence>
<dbReference type="KEGG" id="sniv:SFSGTM_10520"/>
<protein>
    <submittedName>
        <fullName evidence="3">Histone deacetylase</fullName>
    </submittedName>
</protein>
<dbReference type="InterPro" id="IPR037138">
    <property type="entry name" value="His_deacetylse_dom_sf"/>
</dbReference>
<dbReference type="PANTHER" id="PTHR10625">
    <property type="entry name" value="HISTONE DEACETYLASE HDAC1-RELATED"/>
    <property type="match status" value="1"/>
</dbReference>
<dbReference type="AlphaFoldDB" id="A0A809RHM2"/>
<keyword evidence="5" id="KW-1185">Reference proteome</keyword>
<dbReference type="EMBL" id="AP021881">
    <property type="protein sequence ID" value="BBP01049.1"/>
    <property type="molecule type" value="Genomic_DNA"/>
</dbReference>
<feature type="domain" description="Histone deacetylase" evidence="2">
    <location>
        <begin position="165"/>
        <end position="229"/>
    </location>
</feature>
<dbReference type="InterPro" id="IPR000286">
    <property type="entry name" value="HDACs"/>
</dbReference>